<evidence type="ECO:0000259" key="1">
    <source>
        <dbReference type="PROSITE" id="PS51186"/>
    </source>
</evidence>
<dbReference type="PROSITE" id="PS51186">
    <property type="entry name" value="GNAT"/>
    <property type="match status" value="1"/>
</dbReference>
<accession>A0A4R3MMT0</accession>
<dbReference type="EMBL" id="SMAL01000008">
    <property type="protein sequence ID" value="TCT13843.1"/>
    <property type="molecule type" value="Genomic_DNA"/>
</dbReference>
<keyword evidence="2" id="KW-0808">Transferase</keyword>
<organism evidence="2 3">
    <name type="scientific">Natranaerovirga pectinivora</name>
    <dbReference type="NCBI Taxonomy" id="682400"/>
    <lineage>
        <taxon>Bacteria</taxon>
        <taxon>Bacillati</taxon>
        <taxon>Bacillota</taxon>
        <taxon>Clostridia</taxon>
        <taxon>Lachnospirales</taxon>
        <taxon>Natranaerovirgaceae</taxon>
        <taxon>Natranaerovirga</taxon>
    </lineage>
</organism>
<dbReference type="AlphaFoldDB" id="A0A4R3MMT0"/>
<dbReference type="GO" id="GO:0008080">
    <property type="term" value="F:N-acetyltransferase activity"/>
    <property type="evidence" value="ECO:0007669"/>
    <property type="project" value="InterPro"/>
</dbReference>
<protein>
    <submittedName>
        <fullName evidence="2">Beta-lysine acetyltransferase</fullName>
    </submittedName>
</protein>
<dbReference type="InterPro" id="IPR000182">
    <property type="entry name" value="GNAT_dom"/>
</dbReference>
<feature type="domain" description="N-acetyltransferase" evidence="1">
    <location>
        <begin position="129"/>
        <end position="264"/>
    </location>
</feature>
<gene>
    <name evidence="2" type="ORF">EDC18_10879</name>
</gene>
<name>A0A4R3MMT0_9FIRM</name>
<evidence type="ECO:0000313" key="2">
    <source>
        <dbReference type="EMBL" id="TCT13843.1"/>
    </source>
</evidence>
<dbReference type="Pfam" id="PF00583">
    <property type="entry name" value="Acetyltransf_1"/>
    <property type="match status" value="1"/>
</dbReference>
<dbReference type="OrthoDB" id="9790652at2"/>
<dbReference type="Gene3D" id="3.40.630.30">
    <property type="match status" value="1"/>
</dbReference>
<dbReference type="CDD" id="cd04301">
    <property type="entry name" value="NAT_SF"/>
    <property type="match status" value="1"/>
</dbReference>
<comment type="caution">
    <text evidence="2">The sequence shown here is derived from an EMBL/GenBank/DDBJ whole genome shotgun (WGS) entry which is preliminary data.</text>
</comment>
<keyword evidence="3" id="KW-1185">Reference proteome</keyword>
<reference evidence="2 3" key="1">
    <citation type="submission" date="2019-03" db="EMBL/GenBank/DDBJ databases">
        <title>Genomic Encyclopedia of Type Strains, Phase IV (KMG-IV): sequencing the most valuable type-strain genomes for metagenomic binning, comparative biology and taxonomic classification.</title>
        <authorList>
            <person name="Goeker M."/>
        </authorList>
    </citation>
    <scope>NUCLEOTIDE SEQUENCE [LARGE SCALE GENOMIC DNA]</scope>
    <source>
        <strain evidence="2 3">DSM 24629</strain>
    </source>
</reference>
<sequence length="281" mass="32672">MDEIINLGNSMIQHGKHNDRVYLMKLDKNDVSDVLYNIEEKAKENDYSKIFAKVPYGCEKEFLAKGYMVEGHVPEMVKGENDVLFLGKFLKEWRSKDEDPNLKLVLEKALRKKEEGNTLNNENKLISKYYIRLLDKKDSKEMAKVYSEVFETYPFPIHDPNYIEETMDDNLVYFGVFMEGKLIAISSCEMDVKNLNVEMTDFATLPECRGNGLAVNLLMVMEEEMVRRDIKTAYTIARAKSYGMNITFAKLEYEHSGTLIKNTNIGGDFETMNIWWKKLKK</sequence>
<evidence type="ECO:0000313" key="3">
    <source>
        <dbReference type="Proteomes" id="UP000294902"/>
    </source>
</evidence>
<dbReference type="SUPFAM" id="SSF55729">
    <property type="entry name" value="Acyl-CoA N-acyltransferases (Nat)"/>
    <property type="match status" value="1"/>
</dbReference>
<dbReference type="RefSeq" id="WP_132253258.1">
    <property type="nucleotide sequence ID" value="NZ_SMAL01000008.1"/>
</dbReference>
<proteinExistence type="predicted"/>
<dbReference type="InterPro" id="IPR022525">
    <property type="entry name" value="GNAT_AblB"/>
</dbReference>
<dbReference type="Proteomes" id="UP000294902">
    <property type="component" value="Unassembled WGS sequence"/>
</dbReference>
<dbReference type="InterPro" id="IPR016181">
    <property type="entry name" value="Acyl_CoA_acyltransferase"/>
</dbReference>
<dbReference type="NCBIfam" id="TIGR03827">
    <property type="entry name" value="GNAT_ablB"/>
    <property type="match status" value="1"/>
</dbReference>